<organism evidence="1 2">
    <name type="scientific">Desulfoferula mesophila</name>
    <dbReference type="NCBI Taxonomy" id="3058419"/>
    <lineage>
        <taxon>Bacteria</taxon>
        <taxon>Pseudomonadati</taxon>
        <taxon>Thermodesulfobacteriota</taxon>
        <taxon>Desulfarculia</taxon>
        <taxon>Desulfarculales</taxon>
        <taxon>Desulfarculaceae</taxon>
        <taxon>Desulfoferula</taxon>
    </lineage>
</organism>
<accession>A0AAU9F067</accession>
<dbReference type="Gene3D" id="3.40.50.12370">
    <property type="match status" value="1"/>
</dbReference>
<dbReference type="RefSeq" id="WP_338599644.1">
    <property type="nucleotide sequence ID" value="NZ_AP028679.1"/>
</dbReference>
<keyword evidence="2" id="KW-1185">Reference proteome</keyword>
<sequence length="294" mass="32783">MKILLAVDEGRHSSYAATQTSKLALNAWADVTILGNCNEDGGKSPEATGALPPACGSLMESMQVYRQIFLKEGPPEDNPYLAQKEALEWLPVDKGAWEEFKVLRGARKNLRLRLRKGDAGQVLEEDAVEDYDLIVLGYGPHGESLPGASRDGMQKIIENARASVLLVKQDLEIHNLVVCLDNHEVPQRSLELINLIATIHGAALHLYGVTREGWIEIEVDKKLYNLHRYFASNQTQVRTSFKDHAELLPQFAGEAKPDLLVLWRGKQSILRTLFPKKWLGDLVGKSQSSVLVLR</sequence>
<evidence type="ECO:0000313" key="1">
    <source>
        <dbReference type="EMBL" id="BEQ15358.1"/>
    </source>
</evidence>
<evidence type="ECO:0008006" key="3">
    <source>
        <dbReference type="Google" id="ProtNLM"/>
    </source>
</evidence>
<dbReference type="KEGG" id="dmp:FAK_24240"/>
<name>A0AAU9F067_9BACT</name>
<dbReference type="AlphaFoldDB" id="A0AAU9F067"/>
<protein>
    <recommendedName>
        <fullName evidence="3">UspA domain-containing protein</fullName>
    </recommendedName>
</protein>
<gene>
    <name evidence="1" type="ORF">FAK_24240</name>
</gene>
<proteinExistence type="predicted"/>
<reference evidence="2" key="1">
    <citation type="journal article" date="2023" name="Arch. Microbiol.">
        <title>Desulfoferula mesophilus gen. nov. sp. nov., a mesophilic sulfate-reducing bacterium isolated from a brackish lake sediment.</title>
        <authorList>
            <person name="Watanabe T."/>
            <person name="Yabe T."/>
            <person name="Tsuji J.M."/>
            <person name="Fukui M."/>
        </authorList>
    </citation>
    <scope>NUCLEOTIDE SEQUENCE [LARGE SCALE GENOMIC DNA]</scope>
    <source>
        <strain evidence="2">12FAK</strain>
    </source>
</reference>
<dbReference type="Proteomes" id="UP001366166">
    <property type="component" value="Chromosome"/>
</dbReference>
<evidence type="ECO:0000313" key="2">
    <source>
        <dbReference type="Proteomes" id="UP001366166"/>
    </source>
</evidence>
<dbReference type="EMBL" id="AP028679">
    <property type="protein sequence ID" value="BEQ15358.1"/>
    <property type="molecule type" value="Genomic_DNA"/>
</dbReference>
<dbReference type="SUPFAM" id="SSF52402">
    <property type="entry name" value="Adenine nucleotide alpha hydrolases-like"/>
    <property type="match status" value="1"/>
</dbReference>